<gene>
    <name evidence="10" type="ORF">RBH19_11295</name>
</gene>
<evidence type="ECO:0000313" key="11">
    <source>
        <dbReference type="Proteomes" id="UP001239019"/>
    </source>
</evidence>
<dbReference type="InterPro" id="IPR003838">
    <property type="entry name" value="ABC3_permease_C"/>
</dbReference>
<feature type="domain" description="ABC3 transporter permease C-terminal" evidence="8">
    <location>
        <begin position="293"/>
        <end position="409"/>
    </location>
</feature>
<evidence type="ECO:0000256" key="6">
    <source>
        <dbReference type="SAM" id="MobiDB-lite"/>
    </source>
</evidence>
<feature type="compositionally biased region" description="Basic and acidic residues" evidence="6">
    <location>
        <begin position="204"/>
        <end position="229"/>
    </location>
</feature>
<dbReference type="InterPro" id="IPR051125">
    <property type="entry name" value="ABC-4/HrtB_transporter"/>
</dbReference>
<comment type="subcellular location">
    <subcellularLocation>
        <location evidence="1">Cell membrane</location>
        <topology evidence="1">Multi-pass membrane protein</topology>
    </subcellularLocation>
</comment>
<feature type="transmembrane region" description="Helical" evidence="7">
    <location>
        <begin position="290"/>
        <end position="310"/>
    </location>
</feature>
<evidence type="ECO:0000256" key="5">
    <source>
        <dbReference type="ARBA" id="ARBA00023136"/>
    </source>
</evidence>
<evidence type="ECO:0000259" key="8">
    <source>
        <dbReference type="Pfam" id="PF02687"/>
    </source>
</evidence>
<keyword evidence="5 7" id="KW-0472">Membrane</keyword>
<dbReference type="Pfam" id="PF02687">
    <property type="entry name" value="FtsX"/>
    <property type="match status" value="1"/>
</dbReference>
<proteinExistence type="predicted"/>
<evidence type="ECO:0000259" key="9">
    <source>
        <dbReference type="Pfam" id="PF12704"/>
    </source>
</evidence>
<dbReference type="PANTHER" id="PTHR43738">
    <property type="entry name" value="ABC TRANSPORTER, MEMBRANE PROTEIN"/>
    <property type="match status" value="1"/>
</dbReference>
<accession>A0ABU0W8V3</accession>
<dbReference type="Pfam" id="PF12704">
    <property type="entry name" value="MacB_PCD"/>
    <property type="match status" value="1"/>
</dbReference>
<feature type="domain" description="MacB-like periplasmic core" evidence="9">
    <location>
        <begin position="18"/>
        <end position="188"/>
    </location>
</feature>
<feature type="transmembrane region" description="Helical" evidence="7">
    <location>
        <begin position="20"/>
        <end position="38"/>
    </location>
</feature>
<dbReference type="EMBL" id="JAVDDT010000007">
    <property type="protein sequence ID" value="MDQ2070464.1"/>
    <property type="molecule type" value="Genomic_DNA"/>
</dbReference>
<evidence type="ECO:0000256" key="3">
    <source>
        <dbReference type="ARBA" id="ARBA00022692"/>
    </source>
</evidence>
<keyword evidence="3 7" id="KW-0812">Transmembrane</keyword>
<evidence type="ECO:0000256" key="1">
    <source>
        <dbReference type="ARBA" id="ARBA00004651"/>
    </source>
</evidence>
<dbReference type="PANTHER" id="PTHR43738:SF2">
    <property type="entry name" value="ABC TRANSPORTER PERMEASE"/>
    <property type="match status" value="1"/>
</dbReference>
<evidence type="ECO:0000256" key="4">
    <source>
        <dbReference type="ARBA" id="ARBA00022989"/>
    </source>
</evidence>
<organism evidence="10 11">
    <name type="scientific">Natronospira bacteriovora</name>
    <dbReference type="NCBI Taxonomy" id="3069753"/>
    <lineage>
        <taxon>Bacteria</taxon>
        <taxon>Pseudomonadati</taxon>
        <taxon>Pseudomonadota</taxon>
        <taxon>Gammaproteobacteria</taxon>
        <taxon>Natronospirales</taxon>
        <taxon>Natronospiraceae</taxon>
        <taxon>Natronospira</taxon>
    </lineage>
</organism>
<sequence>MNAVSLSLRQLARRPFQTVINALVMGLGIGIVVLLLLGQEQLRERMSRDADGIDLVVGPSGSPMQLILSSIYHVDIPIGNIPLSARNVIHRERAVRGTIPLALGDSYQGFRIVGTEPAYAEHYGAELRAGRLWQGSMEAVIGAEVARRTGLAKGDVFAGQHGLGEGGPVHGDHPFEVVGVLDYTGSVLDRLILTAVESVWDVHGGHDHGHGHGHAHEHEHEHGHGHDNDNDNDNDNEYGGEVTAILVQYASPMAATRLPLMIERETPWQAAQPARESARLFAMLGPALDALKIFGAVLVGASLLGVFALLYQNLRQRRYDLAVMRAIGGGPGLIFRLTLLEGFFMVLAGLGTGLLLGHAATALLGAFTVEGRAMQLSGWYWAAGETTLVLAVLGLGLLIALIPAWLAANTDVARTLRRGY</sequence>
<keyword evidence="4 7" id="KW-1133">Transmembrane helix</keyword>
<keyword evidence="11" id="KW-1185">Reference proteome</keyword>
<dbReference type="Proteomes" id="UP001239019">
    <property type="component" value="Unassembled WGS sequence"/>
</dbReference>
<reference evidence="10 11" key="1">
    <citation type="submission" date="2023-08" db="EMBL/GenBank/DDBJ databases">
        <title>Whole-genome sequencing of halo(alkali)philic microorganisms from hypersaline lakes.</title>
        <authorList>
            <person name="Sorokin D.Y."/>
            <person name="Abbas B."/>
            <person name="Merkel A.Y."/>
        </authorList>
    </citation>
    <scope>NUCLEOTIDE SEQUENCE [LARGE SCALE GENOMIC DNA]</scope>
    <source>
        <strain evidence="10 11">AB-CW4</strain>
    </source>
</reference>
<evidence type="ECO:0000313" key="10">
    <source>
        <dbReference type="EMBL" id="MDQ2070464.1"/>
    </source>
</evidence>
<comment type="caution">
    <text evidence="10">The sequence shown here is derived from an EMBL/GenBank/DDBJ whole genome shotgun (WGS) entry which is preliminary data.</text>
</comment>
<name>A0ABU0W8V3_9GAMM</name>
<protein>
    <submittedName>
        <fullName evidence="10">ABC transporter permease</fullName>
    </submittedName>
</protein>
<dbReference type="InterPro" id="IPR025857">
    <property type="entry name" value="MacB_PCD"/>
</dbReference>
<feature type="transmembrane region" description="Helical" evidence="7">
    <location>
        <begin position="387"/>
        <end position="408"/>
    </location>
</feature>
<evidence type="ECO:0000256" key="7">
    <source>
        <dbReference type="SAM" id="Phobius"/>
    </source>
</evidence>
<dbReference type="RefSeq" id="WP_306728964.1">
    <property type="nucleotide sequence ID" value="NZ_JAVDDT010000007.1"/>
</dbReference>
<keyword evidence="2" id="KW-1003">Cell membrane</keyword>
<feature type="region of interest" description="Disordered" evidence="6">
    <location>
        <begin position="204"/>
        <end position="237"/>
    </location>
</feature>
<evidence type="ECO:0000256" key="2">
    <source>
        <dbReference type="ARBA" id="ARBA00022475"/>
    </source>
</evidence>